<dbReference type="EMBL" id="ATLV01011498">
    <property type="status" value="NOT_ANNOTATED_CDS"/>
    <property type="molecule type" value="Genomic_DNA"/>
</dbReference>
<dbReference type="GO" id="GO:0003964">
    <property type="term" value="F:RNA-directed DNA polymerase activity"/>
    <property type="evidence" value="ECO:0007669"/>
    <property type="project" value="UniProtKB-KW"/>
</dbReference>
<proteinExistence type="predicted"/>
<keyword evidence="1" id="KW-0808">Transferase</keyword>
<gene>
    <name evidence="1" type="ORF">ZHAS_00003053</name>
</gene>
<organism evidence="1">
    <name type="scientific">Anopheles sinensis</name>
    <name type="common">Mosquito</name>
    <dbReference type="NCBI Taxonomy" id="74873"/>
    <lineage>
        <taxon>Eukaryota</taxon>
        <taxon>Metazoa</taxon>
        <taxon>Ecdysozoa</taxon>
        <taxon>Arthropoda</taxon>
        <taxon>Hexapoda</taxon>
        <taxon>Insecta</taxon>
        <taxon>Pterygota</taxon>
        <taxon>Neoptera</taxon>
        <taxon>Endopterygota</taxon>
        <taxon>Diptera</taxon>
        <taxon>Nematocera</taxon>
        <taxon>Culicoidea</taxon>
        <taxon>Culicidae</taxon>
        <taxon>Anophelinae</taxon>
        <taxon>Anopheles</taxon>
    </lineage>
</organism>
<evidence type="ECO:0000313" key="2">
    <source>
        <dbReference type="EnsemblMetazoa" id="ASIC003053-PA"/>
    </source>
</evidence>
<keyword evidence="1" id="KW-0548">Nucleotidyltransferase</keyword>
<dbReference type="EMBL" id="KE524689">
    <property type="protein sequence ID" value="KFB36034.1"/>
    <property type="molecule type" value="Genomic_DNA"/>
</dbReference>
<dbReference type="Proteomes" id="UP000030765">
    <property type="component" value="Unassembled WGS sequence"/>
</dbReference>
<reference evidence="1 3" key="1">
    <citation type="journal article" date="2014" name="BMC Genomics">
        <title>Genome sequence of Anopheles sinensis provides insight into genetics basis of mosquito competence for malaria parasites.</title>
        <authorList>
            <person name="Zhou D."/>
            <person name="Zhang D."/>
            <person name="Ding G."/>
            <person name="Shi L."/>
            <person name="Hou Q."/>
            <person name="Ye Y."/>
            <person name="Xu Y."/>
            <person name="Zhou H."/>
            <person name="Xiong C."/>
            <person name="Li S."/>
            <person name="Yu J."/>
            <person name="Hong S."/>
            <person name="Yu X."/>
            <person name="Zou P."/>
            <person name="Chen C."/>
            <person name="Chang X."/>
            <person name="Wang W."/>
            <person name="Lv Y."/>
            <person name="Sun Y."/>
            <person name="Ma L."/>
            <person name="Shen B."/>
            <person name="Zhu C."/>
        </authorList>
    </citation>
    <scope>NUCLEOTIDE SEQUENCE [LARGE SCALE GENOMIC DNA]</scope>
</reference>
<dbReference type="OrthoDB" id="7744747at2759"/>
<dbReference type="VEuPathDB" id="VectorBase:ASIC003053"/>
<sequence length="70" mass="8237">MQRNRSPVFEVRSSMFWWTPNIDKLRKACQAANERFLSIVEPDAIAVERLMTIKTRLSRAIKANKDESFH</sequence>
<reference evidence="2" key="2">
    <citation type="submission" date="2020-05" db="UniProtKB">
        <authorList>
            <consortium name="EnsemblMetazoa"/>
        </authorList>
    </citation>
    <scope>IDENTIFICATION</scope>
</reference>
<name>A0A084VDJ0_ANOSI</name>
<accession>A0A084VDJ0</accession>
<keyword evidence="1" id="KW-0695">RNA-directed DNA polymerase</keyword>
<keyword evidence="3" id="KW-1185">Reference proteome</keyword>
<protein>
    <submittedName>
        <fullName evidence="1 2">Reverse transcriptase</fullName>
    </submittedName>
</protein>
<dbReference type="AlphaFoldDB" id="A0A084VDJ0"/>
<evidence type="ECO:0000313" key="1">
    <source>
        <dbReference type="EMBL" id="KFB36034.1"/>
    </source>
</evidence>
<dbReference type="EnsemblMetazoa" id="ASIC003053-RA">
    <property type="protein sequence ID" value="ASIC003053-PA"/>
    <property type="gene ID" value="ASIC003053"/>
</dbReference>
<evidence type="ECO:0000313" key="3">
    <source>
        <dbReference type="Proteomes" id="UP000030765"/>
    </source>
</evidence>